<protein>
    <submittedName>
        <fullName evidence="3">Uncharacterized protein</fullName>
    </submittedName>
</protein>
<name>A0AAD5RCT4_PARTN</name>
<comment type="caution">
    <text evidence="3">The sequence shown here is derived from an EMBL/GenBank/DDBJ whole genome shotgun (WGS) entry which is preliminary data.</text>
</comment>
<feature type="region of interest" description="Disordered" evidence="2">
    <location>
        <begin position="513"/>
        <end position="638"/>
    </location>
</feature>
<feature type="compositionally biased region" description="Basic residues" evidence="2">
    <location>
        <begin position="275"/>
        <end position="287"/>
    </location>
</feature>
<feature type="compositionally biased region" description="Basic and acidic residues" evidence="2">
    <location>
        <begin position="378"/>
        <end position="398"/>
    </location>
</feature>
<accession>A0AAD5RCT4</accession>
<dbReference type="PANTHER" id="PTHR16196:SF0">
    <property type="entry name" value="PRE-MRNA-SPLICING FACTOR CWC25 HOMOLOG"/>
    <property type="match status" value="1"/>
</dbReference>
<gene>
    <name evidence="3" type="ORF">KIN20_036289</name>
</gene>
<evidence type="ECO:0000256" key="2">
    <source>
        <dbReference type="SAM" id="MobiDB-lite"/>
    </source>
</evidence>
<evidence type="ECO:0000313" key="3">
    <source>
        <dbReference type="EMBL" id="KAJ1373782.1"/>
    </source>
</evidence>
<dbReference type="GO" id="GO:0005684">
    <property type="term" value="C:U2-type spliceosomal complex"/>
    <property type="evidence" value="ECO:0007669"/>
    <property type="project" value="TreeGrafter"/>
</dbReference>
<dbReference type="Proteomes" id="UP001196413">
    <property type="component" value="Unassembled WGS sequence"/>
</dbReference>
<feature type="compositionally biased region" description="Basic and acidic residues" evidence="2">
    <location>
        <begin position="613"/>
        <end position="638"/>
    </location>
</feature>
<evidence type="ECO:0000313" key="4">
    <source>
        <dbReference type="Proteomes" id="UP001196413"/>
    </source>
</evidence>
<comment type="similarity">
    <text evidence="1">Belongs to the CWC25 family.</text>
</comment>
<feature type="compositionally biased region" description="Basic and acidic residues" evidence="2">
    <location>
        <begin position="200"/>
        <end position="214"/>
    </location>
</feature>
<feature type="compositionally biased region" description="Low complexity" evidence="2">
    <location>
        <begin position="312"/>
        <end position="322"/>
    </location>
</feature>
<dbReference type="PANTHER" id="PTHR16196">
    <property type="entry name" value="CELL CYCLE CONTROL PROTEIN CWF25"/>
    <property type="match status" value="1"/>
</dbReference>
<feature type="compositionally biased region" description="Basic and acidic residues" evidence="2">
    <location>
        <begin position="513"/>
        <end position="522"/>
    </location>
</feature>
<feature type="region of interest" description="Disordered" evidence="2">
    <location>
        <begin position="688"/>
        <end position="709"/>
    </location>
</feature>
<organism evidence="3 4">
    <name type="scientific">Parelaphostrongylus tenuis</name>
    <name type="common">Meningeal worm</name>
    <dbReference type="NCBI Taxonomy" id="148309"/>
    <lineage>
        <taxon>Eukaryota</taxon>
        <taxon>Metazoa</taxon>
        <taxon>Ecdysozoa</taxon>
        <taxon>Nematoda</taxon>
        <taxon>Chromadorea</taxon>
        <taxon>Rhabditida</taxon>
        <taxon>Rhabditina</taxon>
        <taxon>Rhabditomorpha</taxon>
        <taxon>Strongyloidea</taxon>
        <taxon>Metastrongylidae</taxon>
        <taxon>Parelaphostrongylus</taxon>
    </lineage>
</organism>
<feature type="compositionally biased region" description="Basic and acidic residues" evidence="2">
    <location>
        <begin position="535"/>
        <end position="552"/>
    </location>
</feature>
<feature type="compositionally biased region" description="Low complexity" evidence="2">
    <location>
        <begin position="469"/>
        <end position="484"/>
    </location>
</feature>
<dbReference type="InterPro" id="IPR051376">
    <property type="entry name" value="CWC25_splicing_factor"/>
</dbReference>
<feature type="compositionally biased region" description="Basic residues" evidence="2">
    <location>
        <begin position="221"/>
        <end position="235"/>
    </location>
</feature>
<dbReference type="EMBL" id="JAHQIW010007345">
    <property type="protein sequence ID" value="KAJ1373782.1"/>
    <property type="molecule type" value="Genomic_DNA"/>
</dbReference>
<sequence length="709" mass="81020">MYDVPEKDCIMSENKGIGWMYEGAKSLVNREDYLLGKKIGKDFEKYSDVVNDLKPEAFDALMHTRTVTKPQPSAVKTSALETYVVATEDPLVAVKVKEETRRREVLENPLMKLKFQKMLKEMMAAKEGKVEKKKKKKKKKKNKKAKKAVDEEEGGTIKKDKKRMKSCDSSEEQFSTHSSLKTKSHSQKERHNSSSQVEKGSQHSRELKPEKIFEETGGLQRRSRSPAMSRKRKSHHDSSRSTSNTNSRNRETVHGSDQKRRRRESSSGSESSVRRSSRSKVQKRRERKSSSSSESSDRRPSRTKVRKRSKQKSSSSSESSVRNPSEVQKRNKRKSSSSSDSSVRRSSRSEVRKRSRRRPSSSRGSSVRRPSRSGAQKRSREELSSDHDILLRREKRYNDASTASTTIERGRTSTARTRSSRESKTSYCERSRSSSPKQKSLKSSKRKNSNSSVDSSRRSRSPFGRGEHSLATSSPSTSACTSRSELVKNMQKDHLMKEINQDCDLDFKSLNDNEKSEVDKGRLSKNGSPCEDDNKESQPLRLFDTHIPEHLRPKGLATNSDDDEDDISDQEESEHKKRFMGFGLVGAKKKDELPNTAENPYELSRRPVPSVYKKPESHGPLTEEEKQKRLKEMAENAKWRQEVRKSNIKVASMKEDKEAEEDMSDKAPSFLRSQLNTAAADLTVEQRLQSKKKSLQRSHGYMEQKFTSK</sequence>
<feature type="compositionally biased region" description="Basic and acidic residues" evidence="2">
    <location>
        <begin position="419"/>
        <end position="432"/>
    </location>
</feature>
<evidence type="ECO:0000256" key="1">
    <source>
        <dbReference type="ARBA" id="ARBA00006695"/>
    </source>
</evidence>
<proteinExistence type="inferred from homology"/>
<reference evidence="3" key="1">
    <citation type="submission" date="2021-06" db="EMBL/GenBank/DDBJ databases">
        <title>Parelaphostrongylus tenuis whole genome reference sequence.</title>
        <authorList>
            <person name="Garwood T.J."/>
            <person name="Larsen P.A."/>
            <person name="Fountain-Jones N.M."/>
            <person name="Garbe J.R."/>
            <person name="Macchietto M.G."/>
            <person name="Kania S.A."/>
            <person name="Gerhold R.W."/>
            <person name="Richards J.E."/>
            <person name="Wolf T.M."/>
        </authorList>
    </citation>
    <scope>NUCLEOTIDE SEQUENCE</scope>
    <source>
        <strain evidence="3">MNPRO001-30</strain>
        <tissue evidence="3">Meninges</tissue>
    </source>
</reference>
<keyword evidence="4" id="KW-1185">Reference proteome</keyword>
<feature type="compositionally biased region" description="Basic residues" evidence="2">
    <location>
        <begin position="439"/>
        <end position="448"/>
    </location>
</feature>
<dbReference type="AlphaFoldDB" id="A0AAD5RCT4"/>
<feature type="region of interest" description="Disordered" evidence="2">
    <location>
        <begin position="124"/>
        <end position="485"/>
    </location>
</feature>
<feature type="compositionally biased region" description="Acidic residues" evidence="2">
    <location>
        <begin position="560"/>
        <end position="572"/>
    </location>
</feature>
<feature type="compositionally biased region" description="Basic residues" evidence="2">
    <location>
        <begin position="301"/>
        <end position="311"/>
    </location>
</feature>
<feature type="region of interest" description="Disordered" evidence="2">
    <location>
        <begin position="650"/>
        <end position="669"/>
    </location>
</feature>
<feature type="compositionally biased region" description="Basic and acidic residues" evidence="2">
    <location>
        <begin position="248"/>
        <end position="258"/>
    </location>
</feature>
<feature type="compositionally biased region" description="Basic residues" evidence="2">
    <location>
        <begin position="131"/>
        <end position="146"/>
    </location>
</feature>
<dbReference type="GO" id="GO:0000398">
    <property type="term" value="P:mRNA splicing, via spliceosome"/>
    <property type="evidence" value="ECO:0007669"/>
    <property type="project" value="TreeGrafter"/>
</dbReference>